<dbReference type="SUPFAM" id="SSF55874">
    <property type="entry name" value="ATPase domain of HSP90 chaperone/DNA topoisomerase II/histidine kinase"/>
    <property type="match status" value="1"/>
</dbReference>
<dbReference type="PANTHER" id="PTHR45436">
    <property type="entry name" value="SENSOR HISTIDINE KINASE YKOH"/>
    <property type="match status" value="1"/>
</dbReference>
<keyword evidence="9" id="KW-1185">Reference proteome</keyword>
<keyword evidence="3" id="KW-0597">Phosphoprotein</keyword>
<proteinExistence type="predicted"/>
<dbReference type="Pfam" id="PF02518">
    <property type="entry name" value="HATPase_c"/>
    <property type="match status" value="1"/>
</dbReference>
<reference evidence="8 9" key="1">
    <citation type="submission" date="2023-05" db="EMBL/GenBank/DDBJ databases">
        <title>Draft genome sequence of Streptomyces sp. B-S-A6 isolated from a cave soil in Thailand.</title>
        <authorList>
            <person name="Chamroensaksri N."/>
            <person name="Muangham S."/>
        </authorList>
    </citation>
    <scope>NUCLEOTIDE SEQUENCE [LARGE SCALE GENOMIC DNA]</scope>
    <source>
        <strain evidence="8 9">B-S-A6</strain>
    </source>
</reference>
<comment type="caution">
    <text evidence="8">The sequence shown here is derived from an EMBL/GenBank/DDBJ whole genome shotgun (WGS) entry which is preliminary data.</text>
</comment>
<dbReference type="InterPro" id="IPR013587">
    <property type="entry name" value="Nitrate/nitrite_sensing"/>
</dbReference>
<dbReference type="PANTHER" id="PTHR45436:SF5">
    <property type="entry name" value="SENSOR HISTIDINE KINASE TRCS"/>
    <property type="match status" value="1"/>
</dbReference>
<feature type="domain" description="NIT" evidence="7">
    <location>
        <begin position="53"/>
        <end position="304"/>
    </location>
</feature>
<dbReference type="RefSeq" id="WP_282544467.1">
    <property type="nucleotide sequence ID" value="NZ_JASCIQ010000024.1"/>
</dbReference>
<evidence type="ECO:0000256" key="1">
    <source>
        <dbReference type="ARBA" id="ARBA00000085"/>
    </source>
</evidence>
<feature type="compositionally biased region" description="Basic and acidic residues" evidence="6">
    <location>
        <begin position="781"/>
        <end position="823"/>
    </location>
</feature>
<feature type="compositionally biased region" description="Basic and acidic residues" evidence="6">
    <location>
        <begin position="988"/>
        <end position="999"/>
    </location>
</feature>
<dbReference type="InterPro" id="IPR010910">
    <property type="entry name" value="Nitrate/nitrite_sensing_bac"/>
</dbReference>
<feature type="compositionally biased region" description="Basic and acidic residues" evidence="6">
    <location>
        <begin position="734"/>
        <end position="748"/>
    </location>
</feature>
<evidence type="ECO:0000256" key="6">
    <source>
        <dbReference type="SAM" id="MobiDB-lite"/>
    </source>
</evidence>
<dbReference type="Proteomes" id="UP001223978">
    <property type="component" value="Unassembled WGS sequence"/>
</dbReference>
<dbReference type="EC" id="2.7.13.3" evidence="2"/>
<feature type="compositionally biased region" description="Basic and acidic residues" evidence="6">
    <location>
        <begin position="905"/>
        <end position="927"/>
    </location>
</feature>
<accession>A0ABT6SEB9</accession>
<dbReference type="InterPro" id="IPR036890">
    <property type="entry name" value="HATPase_C_sf"/>
</dbReference>
<comment type="catalytic activity">
    <reaction evidence="1">
        <text>ATP + protein L-histidine = ADP + protein N-phospho-L-histidine.</text>
        <dbReference type="EC" id="2.7.13.3"/>
    </reaction>
</comment>
<evidence type="ECO:0000256" key="3">
    <source>
        <dbReference type="ARBA" id="ARBA00022553"/>
    </source>
</evidence>
<feature type="compositionally biased region" description="Basic residues" evidence="6">
    <location>
        <begin position="722"/>
        <end position="733"/>
    </location>
</feature>
<feature type="region of interest" description="Disordered" evidence="6">
    <location>
        <begin position="704"/>
        <end position="999"/>
    </location>
</feature>
<evidence type="ECO:0000256" key="2">
    <source>
        <dbReference type="ARBA" id="ARBA00012438"/>
    </source>
</evidence>
<gene>
    <name evidence="8" type="ORF">QIS96_22320</name>
</gene>
<dbReference type="Gene3D" id="3.30.565.10">
    <property type="entry name" value="Histidine kinase-like ATPase, C-terminal domain"/>
    <property type="match status" value="1"/>
</dbReference>
<dbReference type="Gene3D" id="6.10.340.10">
    <property type="match status" value="1"/>
</dbReference>
<name>A0ABT6SEB9_9ACTN</name>
<dbReference type="EMBL" id="JASCIQ010000024">
    <property type="protein sequence ID" value="MDI3406532.1"/>
    <property type="molecule type" value="Genomic_DNA"/>
</dbReference>
<dbReference type="PROSITE" id="PS50906">
    <property type="entry name" value="NIT"/>
    <property type="match status" value="1"/>
</dbReference>
<protein>
    <recommendedName>
        <fullName evidence="2">histidine kinase</fullName>
        <ecNumber evidence="2">2.7.13.3</ecNumber>
    </recommendedName>
</protein>
<dbReference type="InterPro" id="IPR003594">
    <property type="entry name" value="HATPase_dom"/>
</dbReference>
<evidence type="ECO:0000256" key="4">
    <source>
        <dbReference type="ARBA" id="ARBA00022679"/>
    </source>
</evidence>
<organism evidence="8 9">
    <name type="scientific">Streptomyces cavernicola</name>
    <dbReference type="NCBI Taxonomy" id="3043613"/>
    <lineage>
        <taxon>Bacteria</taxon>
        <taxon>Bacillati</taxon>
        <taxon>Actinomycetota</taxon>
        <taxon>Actinomycetes</taxon>
        <taxon>Kitasatosporales</taxon>
        <taxon>Streptomycetaceae</taxon>
        <taxon>Streptomyces</taxon>
    </lineage>
</organism>
<dbReference type="Pfam" id="PF08376">
    <property type="entry name" value="NIT"/>
    <property type="match status" value="1"/>
</dbReference>
<evidence type="ECO:0000259" key="7">
    <source>
        <dbReference type="PROSITE" id="PS50906"/>
    </source>
</evidence>
<keyword evidence="4" id="KW-0808">Transferase</keyword>
<dbReference type="InterPro" id="IPR050428">
    <property type="entry name" value="TCS_sensor_his_kinase"/>
</dbReference>
<sequence>MRFRGKTIRRKIVALLLVPLVSLTVIWGVTTVVTGRAAAQLLSASSVVEKVGYPIEETVRVLQEERRATLVYLADPRASDAPARLHEQRDATNARVAEVRANAENPDVRGDMSPETARRLDSLLEAFDGIDSLRRTVEDGSISAGQALRLYNRLIDPCYTFLSGLNVVNDVPLDKEGQALVDLGRTREFLARQDALISAVLVRDRLDAAQQRQMADNRARRELRSEVSLDLLPGAERERFKDYWRSPAVAPLLELEKNIVEGRTGTPRGITSATWDKAAKTVLDDLAELNYEAGDRFQERVEPEIVGIFARAGAAGVLGLLALLFSVVLSVRIGRELVRDLSRLRKDAHEVSGVRLPSVMRRLAAGEHVDIETEAPRLEYEKDEMGQVGQALNTLQRAAVEAAVKQADMRRGVSEVFVNLARRSQVLLHKQLTLLDAMERRTEDTEELADLFRLDHLTTRMRRHAEGLVILSGAAPSRQWRRPVPLMDVVRAAVAEVEDYERIEVRRLARIAVTGPAVADLTHLVAELLENATVFSPPHTAVQVHGERVANGFTLEIHDRGLGMTPDALLDANLRLAETPEFELSDTDRLGLYVVSRLAQRQNVRVSLQPSPYGGTTAVVFVPDVLLTAAPDGDTSGGMRLDRAAAGLDEEAPAERTAQLTKVPARLPGLPKSVRESGVIDGPVELEPPVDVVERVRALDLSDLGGLGDIEDSESERGGLFRPRRRPASKGRGRGRDLGEHQQARDSVDGGASARPDAAVPVPLPRRRAPKLVSSHGRPVGADRRQDADERTAERAAERPTERSAERPAERSDDRVLTPREELLSGLPGRFDARGRSGADGTDGDAGEGRDERATTAPQQPLQGRSDESPSAAEGRPEPAPYEDIPTAALPRRVRQASLAPQLKGEPKKRPVREEAPADRDAEEVRSRMAALQRGWQRGRRDNGEAADGSSQRDAAQQPRPGEAEHTASGSARPRTTEDPRPGTAEDDTAHSTTEGDGR</sequence>
<keyword evidence="5" id="KW-0418">Kinase</keyword>
<evidence type="ECO:0000313" key="9">
    <source>
        <dbReference type="Proteomes" id="UP001223978"/>
    </source>
</evidence>
<evidence type="ECO:0000313" key="8">
    <source>
        <dbReference type="EMBL" id="MDI3406532.1"/>
    </source>
</evidence>
<dbReference type="SMART" id="SM00387">
    <property type="entry name" value="HATPase_c"/>
    <property type="match status" value="1"/>
</dbReference>
<evidence type="ECO:0000256" key="5">
    <source>
        <dbReference type="ARBA" id="ARBA00022777"/>
    </source>
</evidence>